<evidence type="ECO:0000313" key="5">
    <source>
        <dbReference type="EMBL" id="MEC6899546.1"/>
    </source>
</evidence>
<dbReference type="Gene3D" id="1.10.10.10">
    <property type="entry name" value="Winged helix-like DNA-binding domain superfamily/Winged helix DNA-binding domain"/>
    <property type="match status" value="1"/>
</dbReference>
<keyword evidence="1" id="KW-0805">Transcription regulation</keyword>
<dbReference type="InterPro" id="IPR036388">
    <property type="entry name" value="WH-like_DNA-bd_sf"/>
</dbReference>
<dbReference type="PRINTS" id="PR00598">
    <property type="entry name" value="HTHMARR"/>
</dbReference>
<dbReference type="RefSeq" id="WP_327767426.1">
    <property type="nucleotide sequence ID" value="NZ_JAYXUD010000010.1"/>
</dbReference>
<sequence length="163" mass="18761">MWDQQSKDKKIANEWININPELSNSPIELITQFVLFSNDVSNARHNFCKKYSLTPSEFDIIATLYRVGEPNGLIAKELKERTFLPSSGALANRLDRLESKKLIKRHHDTQDKRSIIVTLSVKGIALVEEITPLFFDSLSELFNTLSNSEKKDLQRLMEKLLLK</sequence>
<evidence type="ECO:0000256" key="3">
    <source>
        <dbReference type="ARBA" id="ARBA00023163"/>
    </source>
</evidence>
<dbReference type="InterPro" id="IPR000835">
    <property type="entry name" value="HTH_MarR-typ"/>
</dbReference>
<protein>
    <submittedName>
        <fullName evidence="5">MarR family transcriptional regulator</fullName>
    </submittedName>
</protein>
<feature type="domain" description="HTH marR-type" evidence="4">
    <location>
        <begin position="26"/>
        <end position="162"/>
    </location>
</feature>
<comment type="caution">
    <text evidence="5">The sequence shown here is derived from an EMBL/GenBank/DDBJ whole genome shotgun (WGS) entry which is preliminary data.</text>
</comment>
<organism evidence="5 6">
    <name type="scientific">Photobacterium piscicola</name>
    <dbReference type="NCBI Taxonomy" id="1378299"/>
    <lineage>
        <taxon>Bacteria</taxon>
        <taxon>Pseudomonadati</taxon>
        <taxon>Pseudomonadota</taxon>
        <taxon>Gammaproteobacteria</taxon>
        <taxon>Vibrionales</taxon>
        <taxon>Vibrionaceae</taxon>
        <taxon>Photobacterium</taxon>
    </lineage>
</organism>
<dbReference type="SMART" id="SM00347">
    <property type="entry name" value="HTH_MARR"/>
    <property type="match status" value="1"/>
</dbReference>
<dbReference type="Proteomes" id="UP001339429">
    <property type="component" value="Unassembled WGS sequence"/>
</dbReference>
<evidence type="ECO:0000256" key="1">
    <source>
        <dbReference type="ARBA" id="ARBA00023015"/>
    </source>
</evidence>
<evidence type="ECO:0000313" key="6">
    <source>
        <dbReference type="Proteomes" id="UP001339429"/>
    </source>
</evidence>
<dbReference type="InterPro" id="IPR036390">
    <property type="entry name" value="WH_DNA-bd_sf"/>
</dbReference>
<dbReference type="Pfam" id="PF12802">
    <property type="entry name" value="MarR_2"/>
    <property type="match status" value="1"/>
</dbReference>
<name>A0ABU6LK86_9GAMM</name>
<proteinExistence type="predicted"/>
<keyword evidence="3" id="KW-0804">Transcription</keyword>
<keyword evidence="6" id="KW-1185">Reference proteome</keyword>
<evidence type="ECO:0000259" key="4">
    <source>
        <dbReference type="PROSITE" id="PS50995"/>
    </source>
</evidence>
<gene>
    <name evidence="5" type="ORF">VXS00_12915</name>
</gene>
<evidence type="ECO:0000256" key="2">
    <source>
        <dbReference type="ARBA" id="ARBA00023125"/>
    </source>
</evidence>
<dbReference type="EMBL" id="JAYXUD010000010">
    <property type="protein sequence ID" value="MEC6899546.1"/>
    <property type="molecule type" value="Genomic_DNA"/>
</dbReference>
<dbReference type="PANTHER" id="PTHR42756">
    <property type="entry name" value="TRANSCRIPTIONAL REGULATOR, MARR"/>
    <property type="match status" value="1"/>
</dbReference>
<dbReference type="PROSITE" id="PS50995">
    <property type="entry name" value="HTH_MARR_2"/>
    <property type="match status" value="1"/>
</dbReference>
<accession>A0ABU6LK86</accession>
<dbReference type="SUPFAM" id="SSF46785">
    <property type="entry name" value="Winged helix' DNA-binding domain"/>
    <property type="match status" value="1"/>
</dbReference>
<dbReference type="PANTHER" id="PTHR42756:SF1">
    <property type="entry name" value="TRANSCRIPTIONAL REPRESSOR OF EMRAB OPERON"/>
    <property type="match status" value="1"/>
</dbReference>
<keyword evidence="2" id="KW-0238">DNA-binding</keyword>
<reference evidence="5 6" key="1">
    <citation type="submission" date="2024-01" db="EMBL/GenBank/DDBJ databases">
        <title>Active colonisers of the gastrointestinal tract of Atlantic salmon farmed in a warm water region.</title>
        <authorList>
            <person name="Bowman J.P."/>
        </authorList>
    </citation>
    <scope>NUCLEOTIDE SEQUENCE [LARGE SCALE GENOMIC DNA]</scope>
    <source>
        <strain evidence="5 6">S4MW1</strain>
    </source>
</reference>